<organism evidence="2 3">
    <name type="scientific">Simiduia curdlanivorans</name>
    <dbReference type="NCBI Taxonomy" id="1492769"/>
    <lineage>
        <taxon>Bacteria</taxon>
        <taxon>Pseudomonadati</taxon>
        <taxon>Pseudomonadota</taxon>
        <taxon>Gammaproteobacteria</taxon>
        <taxon>Cellvibrionales</taxon>
        <taxon>Cellvibrionaceae</taxon>
        <taxon>Simiduia</taxon>
    </lineage>
</organism>
<name>A0ABV8V6Z9_9GAMM</name>
<dbReference type="PANTHER" id="PTHR24567">
    <property type="entry name" value="CRP FAMILY TRANSCRIPTIONAL REGULATORY PROTEIN"/>
    <property type="match status" value="1"/>
</dbReference>
<dbReference type="RefSeq" id="WP_290260880.1">
    <property type="nucleotide sequence ID" value="NZ_JAUFQG010000004.1"/>
</dbReference>
<proteinExistence type="predicted"/>
<dbReference type="CDD" id="cd00038">
    <property type="entry name" value="CAP_ED"/>
    <property type="match status" value="1"/>
</dbReference>
<dbReference type="PANTHER" id="PTHR24567:SF26">
    <property type="entry name" value="REGULATORY PROTEIN YEIL"/>
    <property type="match status" value="1"/>
</dbReference>
<dbReference type="EMBL" id="JBHSCX010000020">
    <property type="protein sequence ID" value="MFC4363221.1"/>
    <property type="molecule type" value="Genomic_DNA"/>
</dbReference>
<evidence type="ECO:0000259" key="1">
    <source>
        <dbReference type="PROSITE" id="PS50042"/>
    </source>
</evidence>
<sequence length="231" mass="26112">MEVKPLARFPRATIEALLAPIPFYKTVKTEDAQQFEMLLRHSQIVEFKPGEVVLRRGEKDPWLYFLLKGQLAVFANDNQGQQIINYITPGEVFGDIAALVEQERSATVIADHNCKQVLVFGTDFKAFGALENFGVINLQTKLTYFRNCTHSLRWKLEVYRMRYPESALASKHRSVKLYTGAKGGIEELRAVHAQARELACLLLKWNQEFGAPFMGAGGKSAPLPELVDKVR</sequence>
<dbReference type="InterPro" id="IPR050397">
    <property type="entry name" value="Env_Response_Regulators"/>
</dbReference>
<reference evidence="3" key="1">
    <citation type="journal article" date="2019" name="Int. J. Syst. Evol. Microbiol.">
        <title>The Global Catalogue of Microorganisms (GCM) 10K type strain sequencing project: providing services to taxonomists for standard genome sequencing and annotation.</title>
        <authorList>
            <consortium name="The Broad Institute Genomics Platform"/>
            <consortium name="The Broad Institute Genome Sequencing Center for Infectious Disease"/>
            <person name="Wu L."/>
            <person name="Ma J."/>
        </authorList>
    </citation>
    <scope>NUCLEOTIDE SEQUENCE [LARGE SCALE GENOMIC DNA]</scope>
    <source>
        <strain evidence="3">CECT 8570</strain>
    </source>
</reference>
<protein>
    <submittedName>
        <fullName evidence="2">Cyclic nucleotide-binding domain-containing protein</fullName>
    </submittedName>
</protein>
<evidence type="ECO:0000313" key="3">
    <source>
        <dbReference type="Proteomes" id="UP001595840"/>
    </source>
</evidence>
<dbReference type="PROSITE" id="PS50042">
    <property type="entry name" value="CNMP_BINDING_3"/>
    <property type="match status" value="1"/>
</dbReference>
<dbReference type="InterPro" id="IPR018490">
    <property type="entry name" value="cNMP-bd_dom_sf"/>
</dbReference>
<gene>
    <name evidence="2" type="ORF">ACFOX3_12980</name>
</gene>
<dbReference type="InterPro" id="IPR000595">
    <property type="entry name" value="cNMP-bd_dom"/>
</dbReference>
<accession>A0ABV8V6Z9</accession>
<dbReference type="InterPro" id="IPR014710">
    <property type="entry name" value="RmlC-like_jellyroll"/>
</dbReference>
<dbReference type="Gene3D" id="2.60.120.10">
    <property type="entry name" value="Jelly Rolls"/>
    <property type="match status" value="1"/>
</dbReference>
<dbReference type="SUPFAM" id="SSF51206">
    <property type="entry name" value="cAMP-binding domain-like"/>
    <property type="match status" value="1"/>
</dbReference>
<feature type="domain" description="Cyclic nucleotide-binding" evidence="1">
    <location>
        <begin position="26"/>
        <end position="115"/>
    </location>
</feature>
<comment type="caution">
    <text evidence="2">The sequence shown here is derived from an EMBL/GenBank/DDBJ whole genome shotgun (WGS) entry which is preliminary data.</text>
</comment>
<keyword evidence="3" id="KW-1185">Reference proteome</keyword>
<evidence type="ECO:0000313" key="2">
    <source>
        <dbReference type="EMBL" id="MFC4363221.1"/>
    </source>
</evidence>
<dbReference type="Proteomes" id="UP001595840">
    <property type="component" value="Unassembled WGS sequence"/>
</dbReference>
<dbReference type="SMART" id="SM00100">
    <property type="entry name" value="cNMP"/>
    <property type="match status" value="1"/>
</dbReference>
<dbReference type="Pfam" id="PF00027">
    <property type="entry name" value="cNMP_binding"/>
    <property type="match status" value="1"/>
</dbReference>